<reference evidence="3" key="1">
    <citation type="journal article" date="2019" name="Int. J. Syst. Evol. Microbiol.">
        <title>The Global Catalogue of Microorganisms (GCM) 10K type strain sequencing project: providing services to taxonomists for standard genome sequencing and annotation.</title>
        <authorList>
            <consortium name="The Broad Institute Genomics Platform"/>
            <consortium name="The Broad Institute Genome Sequencing Center for Infectious Disease"/>
            <person name="Wu L."/>
            <person name="Ma J."/>
        </authorList>
    </citation>
    <scope>NUCLEOTIDE SEQUENCE [LARGE SCALE GENOMIC DNA]</scope>
    <source>
        <strain evidence="3">CGMCC 1.15439</strain>
    </source>
</reference>
<evidence type="ECO:0000259" key="1">
    <source>
        <dbReference type="Pfam" id="PF07484"/>
    </source>
</evidence>
<organism evidence="2 3">
    <name type="scientific">Dyella nitratireducens</name>
    <dbReference type="NCBI Taxonomy" id="1849580"/>
    <lineage>
        <taxon>Bacteria</taxon>
        <taxon>Pseudomonadati</taxon>
        <taxon>Pseudomonadota</taxon>
        <taxon>Gammaproteobacteria</taxon>
        <taxon>Lysobacterales</taxon>
        <taxon>Rhodanobacteraceae</taxon>
        <taxon>Dyella</taxon>
    </lineage>
</organism>
<evidence type="ECO:0000313" key="2">
    <source>
        <dbReference type="EMBL" id="GGA31462.1"/>
    </source>
</evidence>
<dbReference type="InterPro" id="IPR037053">
    <property type="entry name" value="Phage_tail_collar_dom_sf"/>
</dbReference>
<dbReference type="InterPro" id="IPR011083">
    <property type="entry name" value="Phage_tail_collar_dom"/>
</dbReference>
<name>A0ABQ1FUU6_9GAMM</name>
<evidence type="ECO:0000313" key="3">
    <source>
        <dbReference type="Proteomes" id="UP000620046"/>
    </source>
</evidence>
<dbReference type="EMBL" id="BMJA01000001">
    <property type="protein sequence ID" value="GGA31462.1"/>
    <property type="molecule type" value="Genomic_DNA"/>
</dbReference>
<proteinExistence type="predicted"/>
<dbReference type="Gene3D" id="3.90.1340.10">
    <property type="entry name" value="Phage tail collar domain"/>
    <property type="match status" value="1"/>
</dbReference>
<dbReference type="RefSeq" id="WP_188794113.1">
    <property type="nucleotide sequence ID" value="NZ_BMJA01000001.1"/>
</dbReference>
<dbReference type="Pfam" id="PF07484">
    <property type="entry name" value="Collar"/>
    <property type="match status" value="1"/>
</dbReference>
<sequence>MSDPFLGEIRFVGFTFAPIGWALCNGALMSISQNNALFALLGTTYGGNGQSTFGLPDLQGRTPVGTGTGLGLSPVVPGQKAGIESVTLTINNMPAHTHTAQSSGSLSVSGSVSVPACSSPTSGTVTATPGPTAVLGSISAGGRPGELYTTTAPNTNLLPFTLQSTGTLPAITVGTTGGSTPVSVQSPYLGLTAIIALQGIYPTRS</sequence>
<gene>
    <name evidence="2" type="ORF">GCM10010981_20700</name>
</gene>
<dbReference type="Proteomes" id="UP000620046">
    <property type="component" value="Unassembled WGS sequence"/>
</dbReference>
<accession>A0ABQ1FUU6</accession>
<feature type="domain" description="Phage tail collar" evidence="1">
    <location>
        <begin position="7"/>
        <end position="63"/>
    </location>
</feature>
<keyword evidence="3" id="KW-1185">Reference proteome</keyword>
<protein>
    <submittedName>
        <fullName evidence="2">Microcystin dependent MdpB family protein</fullName>
    </submittedName>
</protein>
<dbReference type="SUPFAM" id="SSF88874">
    <property type="entry name" value="Receptor-binding domain of short tail fibre protein gp12"/>
    <property type="match status" value="1"/>
</dbReference>
<comment type="caution">
    <text evidence="2">The sequence shown here is derived from an EMBL/GenBank/DDBJ whole genome shotgun (WGS) entry which is preliminary data.</text>
</comment>